<evidence type="ECO:0000256" key="8">
    <source>
        <dbReference type="ARBA" id="ARBA00023136"/>
    </source>
</evidence>
<accession>A0AB34JBW4</accession>
<dbReference type="InterPro" id="IPR036869">
    <property type="entry name" value="J_dom_sf"/>
</dbReference>
<evidence type="ECO:0000313" key="11">
    <source>
        <dbReference type="EMBL" id="KAL1519254.1"/>
    </source>
</evidence>
<dbReference type="InterPro" id="IPR005341">
    <property type="entry name" value="Tim16"/>
</dbReference>
<dbReference type="PANTHER" id="PTHR12388:SF0">
    <property type="entry name" value="MITOCHONDRIAL IMPORT INNER MEMBRANE TRANSLOCASE SUBUNIT TIM16"/>
    <property type="match status" value="1"/>
</dbReference>
<reference evidence="11 12" key="1">
    <citation type="journal article" date="2024" name="Science">
        <title>Giant polyketide synthase enzymes in the biosynthesis of giant marine polyether toxins.</title>
        <authorList>
            <person name="Fallon T.R."/>
            <person name="Shende V.V."/>
            <person name="Wierzbicki I.H."/>
            <person name="Pendleton A.L."/>
            <person name="Watervoot N.F."/>
            <person name="Auber R.P."/>
            <person name="Gonzalez D.J."/>
            <person name="Wisecaver J.H."/>
            <person name="Moore B.S."/>
        </authorList>
    </citation>
    <scope>NUCLEOTIDE SEQUENCE [LARGE SCALE GENOMIC DNA]</scope>
    <source>
        <strain evidence="11 12">12B1</strain>
    </source>
</reference>
<keyword evidence="5" id="KW-0653">Protein transport</keyword>
<dbReference type="SUPFAM" id="SSF46565">
    <property type="entry name" value="Chaperone J-domain"/>
    <property type="match status" value="1"/>
</dbReference>
<evidence type="ECO:0008006" key="13">
    <source>
        <dbReference type="Google" id="ProtNLM"/>
    </source>
</evidence>
<keyword evidence="12" id="KW-1185">Reference proteome</keyword>
<evidence type="ECO:0000256" key="4">
    <source>
        <dbReference type="ARBA" id="ARBA00022792"/>
    </source>
</evidence>
<dbReference type="PANTHER" id="PTHR12388">
    <property type="entry name" value="MITOCHONDRIA ASSOCIATED GRANULOCYTE MACROPHAGE CSF SIGNALING MOLECULE"/>
    <property type="match status" value="1"/>
</dbReference>
<evidence type="ECO:0000313" key="12">
    <source>
        <dbReference type="Proteomes" id="UP001515480"/>
    </source>
</evidence>
<evidence type="ECO:0000256" key="7">
    <source>
        <dbReference type="ARBA" id="ARBA00023128"/>
    </source>
</evidence>
<dbReference type="GO" id="GO:0030150">
    <property type="term" value="P:protein import into mitochondrial matrix"/>
    <property type="evidence" value="ECO:0007669"/>
    <property type="project" value="InterPro"/>
</dbReference>
<sequence length="127" mass="12877">MAGFARLLANLVVMGGGVLSRAFVEAYKQALANGGQAAAGAAKGAVKNSGIAEMEARMILNVKPKATEAEIAEAHEKLMAMNDPAKGGSEYLQKKIIAARNALIAERSPPPPPPNSGAPGGDAKASP</sequence>
<protein>
    <recommendedName>
        <fullName evidence="13">Mitochondrial import inner membrane translocase subunit TIM16</fullName>
    </recommendedName>
</protein>
<evidence type="ECO:0000256" key="10">
    <source>
        <dbReference type="SAM" id="SignalP"/>
    </source>
</evidence>
<keyword evidence="7" id="KW-0496">Mitochondrion</keyword>
<dbReference type="AlphaFoldDB" id="A0AB34JBW4"/>
<dbReference type="GO" id="GO:0005744">
    <property type="term" value="C:TIM23 mitochondrial import inner membrane translocase complex"/>
    <property type="evidence" value="ECO:0007669"/>
    <property type="project" value="InterPro"/>
</dbReference>
<feature type="signal peptide" evidence="10">
    <location>
        <begin position="1"/>
        <end position="20"/>
    </location>
</feature>
<proteinExistence type="inferred from homology"/>
<keyword evidence="3" id="KW-0813">Transport</keyword>
<keyword evidence="10" id="KW-0732">Signal</keyword>
<evidence type="ECO:0000256" key="3">
    <source>
        <dbReference type="ARBA" id="ARBA00022448"/>
    </source>
</evidence>
<keyword evidence="8" id="KW-0472">Membrane</keyword>
<dbReference type="EMBL" id="JBGBPQ010000009">
    <property type="protein sequence ID" value="KAL1519254.1"/>
    <property type="molecule type" value="Genomic_DNA"/>
</dbReference>
<comment type="caution">
    <text evidence="11">The sequence shown here is derived from an EMBL/GenBank/DDBJ whole genome shotgun (WGS) entry which is preliminary data.</text>
</comment>
<name>A0AB34JBW4_PRYPA</name>
<evidence type="ECO:0000256" key="5">
    <source>
        <dbReference type="ARBA" id="ARBA00022927"/>
    </source>
</evidence>
<evidence type="ECO:0000256" key="9">
    <source>
        <dbReference type="SAM" id="MobiDB-lite"/>
    </source>
</evidence>
<keyword evidence="6" id="KW-0811">Translocation</keyword>
<comment type="subcellular location">
    <subcellularLocation>
        <location evidence="1">Mitochondrion inner membrane</location>
        <topology evidence="1">Peripheral membrane protein</topology>
    </subcellularLocation>
</comment>
<organism evidence="11 12">
    <name type="scientific">Prymnesium parvum</name>
    <name type="common">Toxic golden alga</name>
    <dbReference type="NCBI Taxonomy" id="97485"/>
    <lineage>
        <taxon>Eukaryota</taxon>
        <taxon>Haptista</taxon>
        <taxon>Haptophyta</taxon>
        <taxon>Prymnesiophyceae</taxon>
        <taxon>Prymnesiales</taxon>
        <taxon>Prymnesiaceae</taxon>
        <taxon>Prymnesium</taxon>
    </lineage>
</organism>
<dbReference type="Pfam" id="PF03656">
    <property type="entry name" value="Pam16"/>
    <property type="match status" value="1"/>
</dbReference>
<feature type="region of interest" description="Disordered" evidence="9">
    <location>
        <begin position="102"/>
        <end position="127"/>
    </location>
</feature>
<evidence type="ECO:0000256" key="1">
    <source>
        <dbReference type="ARBA" id="ARBA00004637"/>
    </source>
</evidence>
<comment type="similarity">
    <text evidence="2">Belongs to the TIM16/PAM16 family.</text>
</comment>
<keyword evidence="4" id="KW-0999">Mitochondrion inner membrane</keyword>
<evidence type="ECO:0000256" key="6">
    <source>
        <dbReference type="ARBA" id="ARBA00023010"/>
    </source>
</evidence>
<dbReference type="Proteomes" id="UP001515480">
    <property type="component" value="Unassembled WGS sequence"/>
</dbReference>
<evidence type="ECO:0000256" key="2">
    <source>
        <dbReference type="ARBA" id="ARBA00008817"/>
    </source>
</evidence>
<gene>
    <name evidence="11" type="ORF">AB1Y20_022783</name>
</gene>
<dbReference type="Gene3D" id="1.10.287.110">
    <property type="entry name" value="DnaJ domain"/>
    <property type="match status" value="1"/>
</dbReference>
<feature type="chain" id="PRO_5044349082" description="Mitochondrial import inner membrane translocase subunit TIM16" evidence="10">
    <location>
        <begin position="21"/>
        <end position="127"/>
    </location>
</feature>